<evidence type="ECO:0000313" key="8">
    <source>
        <dbReference type="EMBL" id="ESP88797.1"/>
    </source>
</evidence>
<reference evidence="8 9" key="1">
    <citation type="journal article" date="2013" name="Genome Announc.">
        <title>Draft Genome Sequence of 'Candidatus Halobonum tyrrellensis' Strain G22, Isolated from the Hypersaline Waters of Lake Tyrrell, Australia.</title>
        <authorList>
            <person name="Ugalde J.A."/>
            <person name="Narasingarao P."/>
            <person name="Kuo S."/>
            <person name="Podell S."/>
            <person name="Allen E.E."/>
        </authorList>
    </citation>
    <scope>NUCLEOTIDE SEQUENCE [LARGE SCALE GENOMIC DNA]</scope>
    <source>
        <strain evidence="8 9">G22</strain>
    </source>
</reference>
<dbReference type="RefSeq" id="WP_023394060.1">
    <property type="nucleotide sequence ID" value="NZ_ASGZ01000024.1"/>
</dbReference>
<sequence>MATSSSVVGTAKRVFSDVSEKNVTFMAGGIAYNALVSLAPALLLLLLVVSLVGGGLEARIATVAGEWLPGPIADLVTRVFEGDASAPGASFVGLVVLVWGTLKIFRSLDTAFSEIYETEDENSLVDQLKDGAVVLAALVVAVVAMVGASAAFSVFADALPLGGLLPPLVLVVGLGVAFFPMYYRFPDADVGVSDVVPGVVFAAVGWAALQGLFQVYLTFKNPDSGAFFGGVIVVVTYLYFSGLVLLVGAVVNAALGGHSTGAPGGVGRGATDAETDERSLDGDDLATYLADLREGLTGRYDGMRPTAPAEERPRRAGAVDVTEHTTTDGDTTRRTVTLQWEAEGDADGDSRTDGD</sequence>
<keyword evidence="5 7" id="KW-0472">Membrane</keyword>
<dbReference type="OrthoDB" id="204872at2157"/>
<evidence type="ECO:0000256" key="3">
    <source>
        <dbReference type="ARBA" id="ARBA00022692"/>
    </source>
</evidence>
<evidence type="ECO:0000313" key="9">
    <source>
        <dbReference type="Proteomes" id="UP000017840"/>
    </source>
</evidence>
<dbReference type="PANTHER" id="PTHR30213:SF0">
    <property type="entry name" value="UPF0761 MEMBRANE PROTEIN YIHY"/>
    <property type="match status" value="1"/>
</dbReference>
<dbReference type="Proteomes" id="UP000017840">
    <property type="component" value="Unassembled WGS sequence"/>
</dbReference>
<accession>V4J060</accession>
<dbReference type="eggNOG" id="arCOG04965">
    <property type="taxonomic scope" value="Archaea"/>
</dbReference>
<protein>
    <submittedName>
        <fullName evidence="8">Ribonuclease BN</fullName>
    </submittedName>
</protein>
<evidence type="ECO:0000256" key="2">
    <source>
        <dbReference type="ARBA" id="ARBA00022475"/>
    </source>
</evidence>
<dbReference type="PANTHER" id="PTHR30213">
    <property type="entry name" value="INNER MEMBRANE PROTEIN YHJD"/>
    <property type="match status" value="1"/>
</dbReference>
<organism evidence="8 9">
    <name type="scientific">Candidatus Halobonum tyrrellensis G22</name>
    <dbReference type="NCBI Taxonomy" id="1324957"/>
    <lineage>
        <taxon>Archaea</taxon>
        <taxon>Methanobacteriati</taxon>
        <taxon>Methanobacteriota</taxon>
        <taxon>Stenosarchaea group</taxon>
        <taxon>Halobacteria</taxon>
        <taxon>Halobacteriales</taxon>
        <taxon>Haloferacaceae</taxon>
        <taxon>Candidatus Halobonum</taxon>
    </lineage>
</organism>
<feature type="transmembrane region" description="Helical" evidence="7">
    <location>
        <begin position="225"/>
        <end position="251"/>
    </location>
</feature>
<keyword evidence="9" id="KW-1185">Reference proteome</keyword>
<dbReference type="EMBL" id="ASGZ01000024">
    <property type="protein sequence ID" value="ESP88797.1"/>
    <property type="molecule type" value="Genomic_DNA"/>
</dbReference>
<comment type="subcellular location">
    <subcellularLocation>
        <location evidence="1">Cell membrane</location>
        <topology evidence="1">Multi-pass membrane protein</topology>
    </subcellularLocation>
</comment>
<keyword evidence="2" id="KW-1003">Cell membrane</keyword>
<dbReference type="AlphaFoldDB" id="V4J060"/>
<dbReference type="PATRIC" id="fig|1324957.4.peg.1491"/>
<dbReference type="InterPro" id="IPR017039">
    <property type="entry name" value="Virul_fac_BrkB"/>
</dbReference>
<comment type="caution">
    <text evidence="8">The sequence shown here is derived from an EMBL/GenBank/DDBJ whole genome shotgun (WGS) entry which is preliminary data.</text>
</comment>
<gene>
    <name evidence="8" type="ORF">K933_07371</name>
</gene>
<dbReference type="Pfam" id="PF03631">
    <property type="entry name" value="Virul_fac_BrkB"/>
    <property type="match status" value="1"/>
</dbReference>
<dbReference type="GO" id="GO:0005886">
    <property type="term" value="C:plasma membrane"/>
    <property type="evidence" value="ECO:0007669"/>
    <property type="project" value="UniProtKB-SubCell"/>
</dbReference>
<feature type="transmembrane region" description="Helical" evidence="7">
    <location>
        <begin position="195"/>
        <end position="219"/>
    </location>
</feature>
<evidence type="ECO:0000256" key="6">
    <source>
        <dbReference type="SAM" id="MobiDB-lite"/>
    </source>
</evidence>
<evidence type="ECO:0000256" key="4">
    <source>
        <dbReference type="ARBA" id="ARBA00022989"/>
    </source>
</evidence>
<proteinExistence type="predicted"/>
<keyword evidence="3 7" id="KW-0812">Transmembrane</keyword>
<feature type="compositionally biased region" description="Basic and acidic residues" evidence="6">
    <location>
        <begin position="321"/>
        <end position="332"/>
    </location>
</feature>
<feature type="region of interest" description="Disordered" evidence="6">
    <location>
        <begin position="299"/>
        <end position="332"/>
    </location>
</feature>
<feature type="transmembrane region" description="Helical" evidence="7">
    <location>
        <begin position="30"/>
        <end position="52"/>
    </location>
</feature>
<feature type="transmembrane region" description="Helical" evidence="7">
    <location>
        <begin position="132"/>
        <end position="152"/>
    </location>
</feature>
<name>V4J060_9EURY</name>
<evidence type="ECO:0000256" key="1">
    <source>
        <dbReference type="ARBA" id="ARBA00004651"/>
    </source>
</evidence>
<evidence type="ECO:0000256" key="7">
    <source>
        <dbReference type="SAM" id="Phobius"/>
    </source>
</evidence>
<feature type="transmembrane region" description="Helical" evidence="7">
    <location>
        <begin position="164"/>
        <end position="183"/>
    </location>
</feature>
<keyword evidence="4 7" id="KW-1133">Transmembrane helix</keyword>
<evidence type="ECO:0000256" key="5">
    <source>
        <dbReference type="ARBA" id="ARBA00023136"/>
    </source>
</evidence>
<dbReference type="STRING" id="1324957.K933_07371"/>